<protein>
    <submittedName>
        <fullName evidence="1">Uncharacterized protein</fullName>
    </submittedName>
</protein>
<dbReference type="AlphaFoldDB" id="A0A1F5ECK3"/>
<dbReference type="STRING" id="1797472.A2215_02410"/>
<dbReference type="Proteomes" id="UP000178583">
    <property type="component" value="Unassembled WGS sequence"/>
</dbReference>
<accession>A0A1F5ECK3</accession>
<organism evidence="1 2">
    <name type="scientific">Candidatus Berkelbacteria bacterium RIFOXYA2_FULL_43_10</name>
    <dbReference type="NCBI Taxonomy" id="1797472"/>
    <lineage>
        <taxon>Bacteria</taxon>
        <taxon>Candidatus Berkelbacteria</taxon>
    </lineage>
</organism>
<evidence type="ECO:0000313" key="2">
    <source>
        <dbReference type="Proteomes" id="UP000178583"/>
    </source>
</evidence>
<dbReference type="EMBL" id="MEZY01000015">
    <property type="protein sequence ID" value="OGD65159.1"/>
    <property type="molecule type" value="Genomic_DNA"/>
</dbReference>
<gene>
    <name evidence="1" type="ORF">A2215_02410</name>
</gene>
<proteinExistence type="predicted"/>
<reference evidence="1 2" key="1">
    <citation type="journal article" date="2016" name="Nat. Commun.">
        <title>Thousands of microbial genomes shed light on interconnected biogeochemical processes in an aquifer system.</title>
        <authorList>
            <person name="Anantharaman K."/>
            <person name="Brown C.T."/>
            <person name="Hug L.A."/>
            <person name="Sharon I."/>
            <person name="Castelle C.J."/>
            <person name="Probst A.J."/>
            <person name="Thomas B.C."/>
            <person name="Singh A."/>
            <person name="Wilkins M.J."/>
            <person name="Karaoz U."/>
            <person name="Brodie E.L."/>
            <person name="Williams K.H."/>
            <person name="Hubbard S.S."/>
            <person name="Banfield J.F."/>
        </authorList>
    </citation>
    <scope>NUCLEOTIDE SEQUENCE [LARGE SCALE GENOMIC DNA]</scope>
</reference>
<evidence type="ECO:0000313" key="1">
    <source>
        <dbReference type="EMBL" id="OGD65159.1"/>
    </source>
</evidence>
<name>A0A1F5ECK3_9BACT</name>
<comment type="caution">
    <text evidence="1">The sequence shown here is derived from an EMBL/GenBank/DDBJ whole genome shotgun (WGS) entry which is preliminary data.</text>
</comment>
<sequence>MIYLFTATSSQASIYKAVNYQAKLLDKATGIPVANGSYDVKLSIYDDPAAGNRLWTARGTVGTPTAKSVTVTNGIFSTMLGESGDNAISLDFSTDSYYLGVTVGADAEMTPRKRIGAVPQAFNANGLIGDGLINITGAPTGTGVGQGTVYINPASTTDEWTLLGIAVGGSQKLRIDEDGDLSIAGALSLGGLSSLTAGSESGYAAYQTGDGAPRAFLKNTGYLEFGPGGVAVTDTNLYRSTADYLATDDGLSVAGNLGVGITNPSHKLHIVDTDNTASRSALYVSQTAAITGTGYAGYLSKTGGSTTNVGLYVTASGATNNYGLIVGSGFVGMGVTNPTNALAVVANDATAYTNWPNGDGTYGYSVDTFDALFAKNTGSSSNGDITSILLQTYNASDSTQYKAARIGLLKTDATNQSALAFALRLPGSDSMGEFMRITNSGYVGIGTTAPHSTLHVGGSYAVGYVAKTAAYTAGDSDSMISVDTTSGNVSIYLPSATTITGRIYTIKKIVAANTVTVDPSGAQTIDGSSTATLSSQWSYITVISDGANWLKIADG</sequence>